<feature type="region of interest" description="Disordered" evidence="1">
    <location>
        <begin position="1"/>
        <end position="48"/>
    </location>
</feature>
<feature type="region of interest" description="Disordered" evidence="1">
    <location>
        <begin position="368"/>
        <end position="413"/>
    </location>
</feature>
<protein>
    <submittedName>
        <fullName evidence="2">Uncharacterized protein</fullName>
    </submittedName>
</protein>
<proteinExistence type="predicted"/>
<sequence length="413" mass="44086">MASAVAHRRRLPRNESARPLGALQGAGGRAVDERHVAKRRGSQTSRSSGRSILIGLKQAFGFGRWLCSGERVQRVRRQGSTKGELPGLYRACSIPVGAATGAARLPSKISWPGPAVSSCSDPLFLFLRVGLVSCSRLRTEDLHSYRPYMRLPSPTPAESTLALGEMRQAGQAGQARDGWFGVPGWPACLPACAVATNEKRRRALNFETVGEGRRLVCGGRLRKFATLTSTQARPGQPGIPTAAAGIAVAWYGTIPVVLEVSGGVQPMGTITAVTCSKISSVAPPLARTGLRDGEEDLGAPLRRRWLYVEGGAPPQERPGPTSRLTEASSDQKTQLAASPLTPGQMRSVLARGRIGGACAAESRRQVWSKRSARHPRQLPGGARTALHQVGPRHQSACRIHSDSRPAPLLSRHS</sequence>
<evidence type="ECO:0000313" key="2">
    <source>
        <dbReference type="EMBL" id="SPO42211.1"/>
    </source>
</evidence>
<keyword evidence="3" id="KW-1185">Reference proteome</keyword>
<organism evidence="2 3">
    <name type="scientific">Pseudozyma flocculosa</name>
    <dbReference type="NCBI Taxonomy" id="84751"/>
    <lineage>
        <taxon>Eukaryota</taxon>
        <taxon>Fungi</taxon>
        <taxon>Dikarya</taxon>
        <taxon>Basidiomycota</taxon>
        <taxon>Ustilaginomycotina</taxon>
        <taxon>Ustilaginomycetes</taxon>
        <taxon>Ustilaginales</taxon>
        <taxon>Ustilaginaceae</taxon>
        <taxon>Pseudozyma</taxon>
    </lineage>
</organism>
<evidence type="ECO:0000256" key="1">
    <source>
        <dbReference type="SAM" id="MobiDB-lite"/>
    </source>
</evidence>
<feature type="compositionally biased region" description="Polar residues" evidence="1">
    <location>
        <begin position="322"/>
        <end position="336"/>
    </location>
</feature>
<dbReference type="Proteomes" id="UP000323386">
    <property type="component" value="Unassembled WGS sequence"/>
</dbReference>
<dbReference type="AlphaFoldDB" id="A0A5C3FFD9"/>
<reference evidence="2 3" key="1">
    <citation type="submission" date="2018-03" db="EMBL/GenBank/DDBJ databases">
        <authorList>
            <person name="Guldener U."/>
        </authorList>
    </citation>
    <scope>NUCLEOTIDE SEQUENCE [LARGE SCALE GENOMIC DNA]</scope>
    <source>
        <strain evidence="2 3">DAOM196992</strain>
    </source>
</reference>
<accession>A0A5C3FFD9</accession>
<feature type="region of interest" description="Disordered" evidence="1">
    <location>
        <begin position="310"/>
        <end position="339"/>
    </location>
</feature>
<dbReference type="EMBL" id="OOIP01000046">
    <property type="protein sequence ID" value="SPO42211.1"/>
    <property type="molecule type" value="Genomic_DNA"/>
</dbReference>
<evidence type="ECO:0000313" key="3">
    <source>
        <dbReference type="Proteomes" id="UP000323386"/>
    </source>
</evidence>
<name>A0A5C3FFD9_9BASI</name>
<gene>
    <name evidence="2" type="ORF">PSFLO_07694</name>
</gene>
<feature type="compositionally biased region" description="Basic residues" evidence="1">
    <location>
        <begin position="1"/>
        <end position="11"/>
    </location>
</feature>